<dbReference type="KEGG" id="egr:104425103"/>
<organism evidence="2">
    <name type="scientific">Eucalyptus grandis</name>
    <name type="common">Flooded gum</name>
    <dbReference type="NCBI Taxonomy" id="71139"/>
    <lineage>
        <taxon>Eukaryota</taxon>
        <taxon>Viridiplantae</taxon>
        <taxon>Streptophyta</taxon>
        <taxon>Embryophyta</taxon>
        <taxon>Tracheophyta</taxon>
        <taxon>Spermatophyta</taxon>
        <taxon>Magnoliopsida</taxon>
        <taxon>eudicotyledons</taxon>
        <taxon>Gunneridae</taxon>
        <taxon>Pentapetalae</taxon>
        <taxon>rosids</taxon>
        <taxon>malvids</taxon>
        <taxon>Myrtales</taxon>
        <taxon>Myrtaceae</taxon>
        <taxon>Myrtoideae</taxon>
        <taxon>Eucalypteae</taxon>
        <taxon>Eucalyptus</taxon>
    </lineage>
</organism>
<gene>
    <name evidence="2" type="ORF">EUGRSUZ_K01277</name>
</gene>
<dbReference type="AlphaFoldDB" id="A0A059A1F5"/>
<keyword evidence="1" id="KW-0812">Transmembrane</keyword>
<protein>
    <recommendedName>
        <fullName evidence="3">Non-haem dioxygenase N-terminal domain-containing protein</fullName>
    </recommendedName>
</protein>
<proteinExistence type="predicted"/>
<dbReference type="OrthoDB" id="1523082at2759"/>
<evidence type="ECO:0008006" key="3">
    <source>
        <dbReference type="Google" id="ProtNLM"/>
    </source>
</evidence>
<sequence>MATTSNPTKRHRLPAALLAPLPPPIPTGRGSRSAADEIFTRYLEASLRIPELTLAGPQHPCRAPDVIDLEQLMLRDGASVHKLVRSAREFGAFQIRGHGVSDEVSRSLAREAERVSEVLKKKMKGVELHEEGGVTGEGAGWDKEEVMRICFKGRIRWGQHYVEAETYRNLRRAIGEVTSKLDVVAQEVIQVLSENLREQQPRERFEMEEPTLCVHRHVRDRHFEPSPNAQQYHRADEPFDYAFSIHLPIGEYSRFYLRTSRSPPYTFPASPGTVLVALGEPIEEWSDGDLKSASWEPMFGHGDHDHDYVQNDVDETFFSLEYKCSPPWLNRSRDTTQTVVSIHDQILIALFLACLIYSLPFLFSSGAAH</sequence>
<evidence type="ECO:0000256" key="1">
    <source>
        <dbReference type="SAM" id="Phobius"/>
    </source>
</evidence>
<dbReference type="STRING" id="71139.A0A059A1F5"/>
<name>A0A059A1F5_EUCGR</name>
<dbReference type="FunCoup" id="A0A059A1F5">
    <property type="interactions" value="151"/>
</dbReference>
<dbReference type="OMA" id="RIYRYNH"/>
<accession>A0A059A1F5</accession>
<evidence type="ECO:0000313" key="2">
    <source>
        <dbReference type="EMBL" id="KCW47511.1"/>
    </source>
</evidence>
<keyword evidence="1" id="KW-1133">Transmembrane helix</keyword>
<dbReference type="SUPFAM" id="SSF51197">
    <property type="entry name" value="Clavaminate synthase-like"/>
    <property type="match status" value="1"/>
</dbReference>
<dbReference type="eggNOG" id="ENOG502RRSW">
    <property type="taxonomic scope" value="Eukaryota"/>
</dbReference>
<feature type="transmembrane region" description="Helical" evidence="1">
    <location>
        <begin position="346"/>
        <end position="363"/>
    </location>
</feature>
<reference evidence="2" key="1">
    <citation type="submission" date="2013-07" db="EMBL/GenBank/DDBJ databases">
        <title>The genome of Eucalyptus grandis.</title>
        <authorList>
            <person name="Schmutz J."/>
            <person name="Hayes R."/>
            <person name="Myburg A."/>
            <person name="Tuskan G."/>
            <person name="Grattapaglia D."/>
            <person name="Rokhsar D.S."/>
        </authorList>
    </citation>
    <scope>NUCLEOTIDE SEQUENCE</scope>
    <source>
        <tissue evidence="2">Leaf extractions</tissue>
    </source>
</reference>
<keyword evidence="1" id="KW-0472">Membrane</keyword>
<dbReference type="EMBL" id="KK198763">
    <property type="protein sequence ID" value="KCW47511.1"/>
    <property type="molecule type" value="Genomic_DNA"/>
</dbReference>
<dbReference type="Gramene" id="KCW47511">
    <property type="protein sequence ID" value="KCW47511"/>
    <property type="gene ID" value="EUGRSUZ_K01277"/>
</dbReference>
<dbReference type="PANTHER" id="PTHR34945:SF4">
    <property type="entry name" value="2-OXOGLUTARATE (2OG) AND FE(II)-DEPENDENT OXYGENASE SUPERFAMILY PROTEIN"/>
    <property type="match status" value="1"/>
</dbReference>
<dbReference type="Gene3D" id="2.60.120.330">
    <property type="entry name" value="B-lactam Antibiotic, Isopenicillin N Synthase, Chain"/>
    <property type="match status" value="1"/>
</dbReference>
<dbReference type="PANTHER" id="PTHR34945">
    <property type="entry name" value="2-OXOGLUTARATE (2OG) AND FE(II)-DEPENDENT OXYGENASE SUPERFAMILY PROTEIN"/>
    <property type="match status" value="1"/>
</dbReference>
<dbReference type="InParanoid" id="A0A059A1F5"/>
<dbReference type="InterPro" id="IPR027443">
    <property type="entry name" value="IPNS-like_sf"/>
</dbReference>